<name>A0A3S1B2M2_ELYCH</name>
<dbReference type="SUPFAM" id="SSF52833">
    <property type="entry name" value="Thioredoxin-like"/>
    <property type="match status" value="1"/>
</dbReference>
<dbReference type="AlphaFoldDB" id="A0A3S1B2M2"/>
<sequence length="289" mass="32407">MVDPSATQMADPNVTQETDPSLTPMAETDLDMKQVADANVSPVEDPTVSKMADHGVTQMGDTVPDPANRKPTVHILVISDVVCPWCWIAKRSLEEAMVSLIDKFNFNVQYSPFLLRPKCPPEGVPNEAFNNEEDPRNQHLSAVCREFDLDLTFSCPIVPYSVPALTLRQYVRESDYPNVVQSQVAEKLYQAHFSHGQKLDQDDLLQVAKELMLDVDEVRAYLEDPENTRRVIDQAQAWRERGVQAVPFFYMNGKAVCSGAQDTKNFIQTILKVAEMYPAENMGDAGDLL</sequence>
<proteinExistence type="predicted"/>
<feature type="region of interest" description="Disordered" evidence="1">
    <location>
        <begin position="1"/>
        <end position="24"/>
    </location>
</feature>
<dbReference type="CDD" id="cd03024">
    <property type="entry name" value="DsbA_FrnE"/>
    <property type="match status" value="1"/>
</dbReference>
<feature type="compositionally biased region" description="Polar residues" evidence="1">
    <location>
        <begin position="1"/>
        <end position="21"/>
    </location>
</feature>
<gene>
    <name evidence="3" type="ORF">EGW08_017621</name>
</gene>
<feature type="domain" description="DSBA-like thioredoxin" evidence="2">
    <location>
        <begin position="76"/>
        <end position="268"/>
    </location>
</feature>
<protein>
    <recommendedName>
        <fullName evidence="2">DSBA-like thioredoxin domain-containing protein</fullName>
    </recommendedName>
</protein>
<dbReference type="OrthoDB" id="1930760at2759"/>
<keyword evidence="4" id="KW-1185">Reference proteome</keyword>
<evidence type="ECO:0000313" key="4">
    <source>
        <dbReference type="Proteomes" id="UP000271974"/>
    </source>
</evidence>
<dbReference type="Gene3D" id="3.40.30.10">
    <property type="entry name" value="Glutaredoxin"/>
    <property type="match status" value="1"/>
</dbReference>
<dbReference type="Proteomes" id="UP000271974">
    <property type="component" value="Unassembled WGS sequence"/>
</dbReference>
<organism evidence="3 4">
    <name type="scientific">Elysia chlorotica</name>
    <name type="common">Eastern emerald elysia</name>
    <name type="synonym">Sea slug</name>
    <dbReference type="NCBI Taxonomy" id="188477"/>
    <lineage>
        <taxon>Eukaryota</taxon>
        <taxon>Metazoa</taxon>
        <taxon>Spiralia</taxon>
        <taxon>Lophotrochozoa</taxon>
        <taxon>Mollusca</taxon>
        <taxon>Gastropoda</taxon>
        <taxon>Heterobranchia</taxon>
        <taxon>Euthyneura</taxon>
        <taxon>Panpulmonata</taxon>
        <taxon>Sacoglossa</taxon>
        <taxon>Placobranchoidea</taxon>
        <taxon>Plakobranchidae</taxon>
        <taxon>Elysia</taxon>
    </lineage>
</organism>
<evidence type="ECO:0000256" key="1">
    <source>
        <dbReference type="SAM" id="MobiDB-lite"/>
    </source>
</evidence>
<dbReference type="PANTHER" id="PTHR13887">
    <property type="entry name" value="GLUTATHIONE S-TRANSFERASE KAPPA"/>
    <property type="match status" value="1"/>
</dbReference>
<accession>A0A3S1B2M2</accession>
<dbReference type="EMBL" id="RQTK01000814">
    <property type="protein sequence ID" value="RUS74617.1"/>
    <property type="molecule type" value="Genomic_DNA"/>
</dbReference>
<dbReference type="InterPro" id="IPR001853">
    <property type="entry name" value="DSBA-like_thioredoxin_dom"/>
</dbReference>
<dbReference type="InterPro" id="IPR036249">
    <property type="entry name" value="Thioredoxin-like_sf"/>
</dbReference>
<evidence type="ECO:0000259" key="2">
    <source>
        <dbReference type="Pfam" id="PF01323"/>
    </source>
</evidence>
<evidence type="ECO:0000313" key="3">
    <source>
        <dbReference type="EMBL" id="RUS74617.1"/>
    </source>
</evidence>
<dbReference type="PANTHER" id="PTHR13887:SF41">
    <property type="entry name" value="THIOREDOXIN SUPERFAMILY PROTEIN"/>
    <property type="match status" value="1"/>
</dbReference>
<dbReference type="Pfam" id="PF01323">
    <property type="entry name" value="DSBA"/>
    <property type="match status" value="1"/>
</dbReference>
<comment type="caution">
    <text evidence="3">The sequence shown here is derived from an EMBL/GenBank/DDBJ whole genome shotgun (WGS) entry which is preliminary data.</text>
</comment>
<reference evidence="3 4" key="1">
    <citation type="submission" date="2019-01" db="EMBL/GenBank/DDBJ databases">
        <title>A draft genome assembly of the solar-powered sea slug Elysia chlorotica.</title>
        <authorList>
            <person name="Cai H."/>
            <person name="Li Q."/>
            <person name="Fang X."/>
            <person name="Li J."/>
            <person name="Curtis N.E."/>
            <person name="Altenburger A."/>
            <person name="Shibata T."/>
            <person name="Feng M."/>
            <person name="Maeda T."/>
            <person name="Schwartz J.A."/>
            <person name="Shigenobu S."/>
            <person name="Lundholm N."/>
            <person name="Nishiyama T."/>
            <person name="Yang H."/>
            <person name="Hasebe M."/>
            <person name="Li S."/>
            <person name="Pierce S.K."/>
            <person name="Wang J."/>
        </authorList>
    </citation>
    <scope>NUCLEOTIDE SEQUENCE [LARGE SCALE GENOMIC DNA]</scope>
    <source>
        <strain evidence="3">EC2010</strain>
        <tissue evidence="3">Whole organism of an adult</tissue>
    </source>
</reference>
<dbReference type="STRING" id="188477.A0A3S1B2M2"/>
<dbReference type="GO" id="GO:0016491">
    <property type="term" value="F:oxidoreductase activity"/>
    <property type="evidence" value="ECO:0007669"/>
    <property type="project" value="InterPro"/>
</dbReference>